<organism evidence="12 13">
    <name type="scientific">Schizothecium vesticola</name>
    <dbReference type="NCBI Taxonomy" id="314040"/>
    <lineage>
        <taxon>Eukaryota</taxon>
        <taxon>Fungi</taxon>
        <taxon>Dikarya</taxon>
        <taxon>Ascomycota</taxon>
        <taxon>Pezizomycotina</taxon>
        <taxon>Sordariomycetes</taxon>
        <taxon>Sordariomycetidae</taxon>
        <taxon>Sordariales</taxon>
        <taxon>Schizotheciaceae</taxon>
        <taxon>Schizothecium</taxon>
    </lineage>
</organism>
<dbReference type="PANTHER" id="PTHR11003">
    <property type="entry name" value="POTASSIUM CHANNEL, SUBFAMILY K"/>
    <property type="match status" value="1"/>
</dbReference>
<feature type="transmembrane region" description="Helical" evidence="10">
    <location>
        <begin position="179"/>
        <end position="201"/>
    </location>
</feature>
<keyword evidence="13" id="KW-1185">Reference proteome</keyword>
<evidence type="ECO:0000256" key="10">
    <source>
        <dbReference type="SAM" id="Phobius"/>
    </source>
</evidence>
<protein>
    <submittedName>
        <fullName evidence="12">Potassium channel</fullName>
    </submittedName>
</protein>
<keyword evidence="4 10" id="KW-1133">Transmembrane helix</keyword>
<evidence type="ECO:0000256" key="6">
    <source>
        <dbReference type="ARBA" id="ARBA00023136"/>
    </source>
</evidence>
<evidence type="ECO:0000256" key="1">
    <source>
        <dbReference type="ARBA" id="ARBA00004141"/>
    </source>
</evidence>
<feature type="compositionally biased region" description="Polar residues" evidence="9">
    <location>
        <begin position="337"/>
        <end position="355"/>
    </location>
</feature>
<dbReference type="EMBL" id="JAUKUD010000005">
    <property type="protein sequence ID" value="KAK0743793.1"/>
    <property type="molecule type" value="Genomic_DNA"/>
</dbReference>
<accession>A0AA40EQR8</accession>
<dbReference type="Proteomes" id="UP001172155">
    <property type="component" value="Unassembled WGS sequence"/>
</dbReference>
<feature type="region of interest" description="Disordered" evidence="9">
    <location>
        <begin position="551"/>
        <end position="652"/>
    </location>
</feature>
<comment type="subcellular location">
    <subcellularLocation>
        <location evidence="1">Membrane</location>
        <topology evidence="1">Multi-pass membrane protein</topology>
    </subcellularLocation>
</comment>
<keyword evidence="5 8" id="KW-0406">Ion transport</keyword>
<dbReference type="Gene3D" id="1.10.287.70">
    <property type="match status" value="2"/>
</dbReference>
<feature type="domain" description="Potassium channel" evidence="11">
    <location>
        <begin position="391"/>
        <end position="467"/>
    </location>
</feature>
<dbReference type="Pfam" id="PF07885">
    <property type="entry name" value="Ion_trans_2"/>
    <property type="match status" value="2"/>
</dbReference>
<reference evidence="12" key="1">
    <citation type="submission" date="2023-06" db="EMBL/GenBank/DDBJ databases">
        <title>Genome-scale phylogeny and comparative genomics of the fungal order Sordariales.</title>
        <authorList>
            <consortium name="Lawrence Berkeley National Laboratory"/>
            <person name="Hensen N."/>
            <person name="Bonometti L."/>
            <person name="Westerberg I."/>
            <person name="Brannstrom I.O."/>
            <person name="Guillou S."/>
            <person name="Cros-Aarteil S."/>
            <person name="Calhoun S."/>
            <person name="Haridas S."/>
            <person name="Kuo A."/>
            <person name="Mondo S."/>
            <person name="Pangilinan J."/>
            <person name="Riley R."/>
            <person name="LaButti K."/>
            <person name="Andreopoulos B."/>
            <person name="Lipzen A."/>
            <person name="Chen C."/>
            <person name="Yanf M."/>
            <person name="Daum C."/>
            <person name="Ng V."/>
            <person name="Clum A."/>
            <person name="Steindorff A."/>
            <person name="Ohm R."/>
            <person name="Martin F."/>
            <person name="Silar P."/>
            <person name="Natvig D."/>
            <person name="Lalanne C."/>
            <person name="Gautier V."/>
            <person name="Ament-velasquez S.L."/>
            <person name="Kruys A."/>
            <person name="Hutchinson M.I."/>
            <person name="Powell A.J."/>
            <person name="Barry K."/>
            <person name="Miller A.N."/>
            <person name="Grigoriev I.V."/>
            <person name="Debuchy R."/>
            <person name="Gladieux P."/>
            <person name="Thoren M.H."/>
            <person name="Johannesson H."/>
        </authorList>
    </citation>
    <scope>NUCLEOTIDE SEQUENCE</scope>
    <source>
        <strain evidence="12">SMH3187-1</strain>
    </source>
</reference>
<sequence>MNDAGGERVDEHVRAAEDDDDANATPERQPHRQQDQRLHDQHPRDEHSHHEDPSRWWFAASAFPMIAGTLGPVASAFSILALVRPWRQYYPAGSVLDDATYVADPLWLTAVNAVQLVLALGANVTLLLNMTRRLRFSIAQPITIVGWYISSICLIALTATAAGPLVLQPEIDYIWSQAFYYAIYSAVLYFVVASLMATTFAGAQAGHYPKDFMLTASQRTLMLQTIMFLLYLLLGALVFCKIEKWNYLDAVYWAAVTLFTVGFGDMYPVTSLGKGLLVPYSLVGIISLGLVIGSIRSLMLERARRRFDARVVERKRRQTLRRMVKKGKDDMLIPISDGQQPPNLRSSPSTASTGLTEFERREGEFKLMRKIQDVADRRRRWYSMAISTTTWLVLWLVGAEIFRVCEEPYQGWSYFDGFYFAFLGLTTIGYGDLTPVSNGGKSFWVFWALLALPTMTVLISNAGDTVVKVIRDGTDQIATITILPGERGFKKDLKQILGKISFGKLFHEDEETGEEPAGLLGDTSGAAGNGNGNDDLEADLERDQGDLVAEGAAPDEANEKKSRDAHDDAIHSRRVDANTASEDRPAPSRHSSLGAGSEISMDVSGTVSDSEVAEDASGMKLRKHPQASIHSNRSVSFTNDPHPNRKRGFKKDNESLLKFTRAVSIPRQSLPDIPSNPVDYHITLVEEIGRVMQHLKSKPPRKYTFSEWAWYLRLVGEDEGDAEKHSTPKHIHRTLHKKRTPEDKGKAGDDSWSWVGAKSPLMGSMEEAEWILERLTGRLTEELKGVRRRSGKACGDDETKIPLD</sequence>
<feature type="compositionally biased region" description="Polar residues" evidence="9">
    <location>
        <begin position="628"/>
        <end position="641"/>
    </location>
</feature>
<dbReference type="AlphaFoldDB" id="A0AA40EQR8"/>
<comment type="caution">
    <text evidence="12">The sequence shown here is derived from an EMBL/GenBank/DDBJ whole genome shotgun (WGS) entry which is preliminary data.</text>
</comment>
<feature type="transmembrane region" description="Helical" evidence="10">
    <location>
        <begin position="56"/>
        <end position="83"/>
    </location>
</feature>
<comment type="similarity">
    <text evidence="8">Belongs to the two pore domain potassium channel (TC 1.A.1.8) family.</text>
</comment>
<evidence type="ECO:0000313" key="13">
    <source>
        <dbReference type="Proteomes" id="UP001172155"/>
    </source>
</evidence>
<proteinExistence type="inferred from homology"/>
<dbReference type="PRINTS" id="PR01333">
    <property type="entry name" value="2POREKCHANEL"/>
</dbReference>
<evidence type="ECO:0000256" key="4">
    <source>
        <dbReference type="ARBA" id="ARBA00022989"/>
    </source>
</evidence>
<keyword evidence="3 8" id="KW-0812">Transmembrane</keyword>
<keyword evidence="7 8" id="KW-0407">Ion channel</keyword>
<feature type="compositionally biased region" description="Basic and acidic residues" evidence="9">
    <location>
        <begin position="740"/>
        <end position="749"/>
    </location>
</feature>
<evidence type="ECO:0000256" key="7">
    <source>
        <dbReference type="ARBA" id="ARBA00023303"/>
    </source>
</evidence>
<feature type="transmembrane region" description="Helical" evidence="10">
    <location>
        <begin position="221"/>
        <end position="239"/>
    </location>
</feature>
<evidence type="ECO:0000256" key="2">
    <source>
        <dbReference type="ARBA" id="ARBA00022448"/>
    </source>
</evidence>
<feature type="region of interest" description="Disordered" evidence="9">
    <location>
        <begin position="335"/>
        <end position="356"/>
    </location>
</feature>
<feature type="compositionally biased region" description="Basic and acidic residues" evidence="9">
    <location>
        <begin position="28"/>
        <end position="51"/>
    </location>
</feature>
<dbReference type="GO" id="GO:0005886">
    <property type="term" value="C:plasma membrane"/>
    <property type="evidence" value="ECO:0007669"/>
    <property type="project" value="TreeGrafter"/>
</dbReference>
<evidence type="ECO:0000313" key="12">
    <source>
        <dbReference type="EMBL" id="KAK0743793.1"/>
    </source>
</evidence>
<dbReference type="SUPFAM" id="SSF81324">
    <property type="entry name" value="Voltage-gated potassium channels"/>
    <property type="match status" value="2"/>
</dbReference>
<feature type="transmembrane region" description="Helical" evidence="10">
    <location>
        <begin position="276"/>
        <end position="295"/>
    </location>
</feature>
<dbReference type="InterPro" id="IPR013099">
    <property type="entry name" value="K_chnl_dom"/>
</dbReference>
<dbReference type="GO" id="GO:0030322">
    <property type="term" value="P:stabilization of membrane potential"/>
    <property type="evidence" value="ECO:0007669"/>
    <property type="project" value="TreeGrafter"/>
</dbReference>
<evidence type="ECO:0000256" key="5">
    <source>
        <dbReference type="ARBA" id="ARBA00023065"/>
    </source>
</evidence>
<evidence type="ECO:0000256" key="9">
    <source>
        <dbReference type="SAM" id="MobiDB-lite"/>
    </source>
</evidence>
<evidence type="ECO:0000256" key="8">
    <source>
        <dbReference type="RuleBase" id="RU003857"/>
    </source>
</evidence>
<dbReference type="FunFam" id="1.10.287.70:FF:000170">
    <property type="entry name" value="Outward-rectifier potassium channel TOK1"/>
    <property type="match status" value="1"/>
</dbReference>
<feature type="region of interest" description="Disordered" evidence="9">
    <location>
        <begin position="511"/>
        <end position="538"/>
    </location>
</feature>
<feature type="compositionally biased region" description="Basic residues" evidence="9">
    <location>
        <begin position="727"/>
        <end position="739"/>
    </location>
</feature>
<feature type="transmembrane region" description="Helical" evidence="10">
    <location>
        <begin position="147"/>
        <end position="167"/>
    </location>
</feature>
<feature type="region of interest" description="Disordered" evidence="9">
    <location>
        <begin position="1"/>
        <end position="51"/>
    </location>
</feature>
<name>A0AA40EQR8_9PEZI</name>
<dbReference type="GO" id="GO:0015271">
    <property type="term" value="F:outward rectifier potassium channel activity"/>
    <property type="evidence" value="ECO:0007669"/>
    <property type="project" value="TreeGrafter"/>
</dbReference>
<feature type="domain" description="Potassium channel" evidence="11">
    <location>
        <begin position="226"/>
        <end position="299"/>
    </location>
</feature>
<feature type="transmembrane region" description="Helical" evidence="10">
    <location>
        <begin position="443"/>
        <end position="462"/>
    </location>
</feature>
<feature type="transmembrane region" description="Helical" evidence="10">
    <location>
        <begin position="251"/>
        <end position="270"/>
    </location>
</feature>
<feature type="region of interest" description="Disordered" evidence="9">
    <location>
        <begin position="721"/>
        <end position="750"/>
    </location>
</feature>
<keyword evidence="6 10" id="KW-0472">Membrane</keyword>
<feature type="transmembrane region" description="Helical" evidence="10">
    <location>
        <begin position="411"/>
        <end position="431"/>
    </location>
</feature>
<dbReference type="GO" id="GO:0022841">
    <property type="term" value="F:potassium ion leak channel activity"/>
    <property type="evidence" value="ECO:0007669"/>
    <property type="project" value="TreeGrafter"/>
</dbReference>
<feature type="transmembrane region" description="Helical" evidence="10">
    <location>
        <begin position="381"/>
        <end position="399"/>
    </location>
</feature>
<dbReference type="FunFam" id="1.10.287.70:FF:000182">
    <property type="entry name" value="Outward-rectifier potassium channel TOK1"/>
    <property type="match status" value="1"/>
</dbReference>
<dbReference type="PANTHER" id="PTHR11003:SF301">
    <property type="entry name" value="POTASSIUM CHANNEL PROTEIN"/>
    <property type="match status" value="1"/>
</dbReference>
<keyword evidence="2 8" id="KW-0813">Transport</keyword>
<gene>
    <name evidence="12" type="ORF">B0T18DRAFT_351159</name>
</gene>
<feature type="compositionally biased region" description="Basic and acidic residues" evidence="9">
    <location>
        <begin position="557"/>
        <end position="586"/>
    </location>
</feature>
<evidence type="ECO:0000256" key="3">
    <source>
        <dbReference type="ARBA" id="ARBA00022692"/>
    </source>
</evidence>
<evidence type="ECO:0000259" key="11">
    <source>
        <dbReference type="Pfam" id="PF07885"/>
    </source>
</evidence>
<feature type="transmembrane region" description="Helical" evidence="10">
    <location>
        <begin position="104"/>
        <end position="127"/>
    </location>
</feature>
<dbReference type="InterPro" id="IPR003280">
    <property type="entry name" value="2pore_dom_K_chnl"/>
</dbReference>
<feature type="compositionally biased region" description="Basic and acidic residues" evidence="9">
    <location>
        <begin position="1"/>
        <end position="16"/>
    </location>
</feature>